<feature type="region of interest" description="Disordered" evidence="1">
    <location>
        <begin position="1"/>
        <end position="234"/>
    </location>
</feature>
<accession>A0ABQ8B0B0</accession>
<feature type="compositionally biased region" description="Basic and acidic residues" evidence="1">
    <location>
        <begin position="60"/>
        <end position="79"/>
    </location>
</feature>
<feature type="compositionally biased region" description="Low complexity" evidence="1">
    <location>
        <begin position="80"/>
        <end position="94"/>
    </location>
</feature>
<comment type="caution">
    <text evidence="3">The sequence shown here is derived from an EMBL/GenBank/DDBJ whole genome shotgun (WGS) entry which is preliminary data.</text>
</comment>
<feature type="compositionally biased region" description="Basic residues" evidence="1">
    <location>
        <begin position="349"/>
        <end position="358"/>
    </location>
</feature>
<feature type="compositionally biased region" description="Basic and acidic residues" evidence="1">
    <location>
        <begin position="162"/>
        <end position="172"/>
    </location>
</feature>
<reference evidence="3 4" key="1">
    <citation type="submission" date="2021-05" db="EMBL/GenBank/DDBJ databases">
        <title>Genome Assembly of Synthetic Allotetraploid Brassica napus Reveals Homoeologous Exchanges between Subgenomes.</title>
        <authorList>
            <person name="Davis J.T."/>
        </authorList>
    </citation>
    <scope>NUCLEOTIDE SEQUENCE [LARGE SCALE GENOMIC DNA]</scope>
    <source>
        <strain evidence="4">cv. Da-Ae</strain>
        <tissue evidence="3">Seedling</tissue>
    </source>
</reference>
<feature type="compositionally biased region" description="Acidic residues" evidence="1">
    <location>
        <begin position="146"/>
        <end position="161"/>
    </location>
</feature>
<feature type="compositionally biased region" description="Basic and acidic residues" evidence="1">
    <location>
        <begin position="186"/>
        <end position="198"/>
    </location>
</feature>
<evidence type="ECO:0000313" key="3">
    <source>
        <dbReference type="EMBL" id="KAH0898184.1"/>
    </source>
</evidence>
<evidence type="ECO:0000256" key="1">
    <source>
        <dbReference type="SAM" id="MobiDB-lite"/>
    </source>
</evidence>
<feature type="compositionally biased region" description="Acidic residues" evidence="1">
    <location>
        <begin position="173"/>
        <end position="184"/>
    </location>
</feature>
<feature type="compositionally biased region" description="Acidic residues" evidence="1">
    <location>
        <begin position="114"/>
        <end position="136"/>
    </location>
</feature>
<dbReference type="Pfam" id="PF03384">
    <property type="entry name" value="DUF287"/>
    <property type="match status" value="1"/>
</dbReference>
<feature type="compositionally biased region" description="Basic and acidic residues" evidence="1">
    <location>
        <begin position="1"/>
        <end position="14"/>
    </location>
</feature>
<keyword evidence="4" id="KW-1185">Reference proteome</keyword>
<protein>
    <recommendedName>
        <fullName evidence="2">DUF287 domain-containing protein</fullName>
    </recommendedName>
</protein>
<feature type="domain" description="DUF287" evidence="2">
    <location>
        <begin position="215"/>
        <end position="266"/>
    </location>
</feature>
<name>A0ABQ8B0B0_BRANA</name>
<feature type="compositionally biased region" description="Basic and acidic residues" evidence="1">
    <location>
        <begin position="30"/>
        <end position="40"/>
    </location>
</feature>
<evidence type="ECO:0000259" key="2">
    <source>
        <dbReference type="Pfam" id="PF03384"/>
    </source>
</evidence>
<sequence>MVRKENPTEEEAPRVKFAKTGSGENVQKTTAEESETRAVEIVESTAKTTDESTAKTMDVLTEKTKTTDVSMEKTRKDSTENTAEMTENTAEMTEPINVAAEAAPTTLNKGPGNEENEETASGDEENEETASGDEENEKTASKTASGDEENEKTASGDEENEDGKKESSNKENEDSEEEPPDGENEVNARSEEEQANGEREEEANENGNPPEPQDIDSIIPTRTPQEERLLDDILEDEDDVDESDLAVDSWEKCLDAGYKVFFQDMHDKDVAARQKQAEASEAAAGDVIEVGEQSIQLGDVMKFLKRTMKLMRTVDKKVDQLDGRLAPLEEFVKEAQAKAAEEEASAQGKAKKQKRMKK</sequence>
<gene>
    <name evidence="3" type="ORF">HID58_047752</name>
</gene>
<dbReference type="Proteomes" id="UP000824890">
    <property type="component" value="Unassembled WGS sequence"/>
</dbReference>
<feature type="region of interest" description="Disordered" evidence="1">
    <location>
        <begin position="336"/>
        <end position="358"/>
    </location>
</feature>
<dbReference type="InterPro" id="IPR005048">
    <property type="entry name" value="DUF287"/>
</dbReference>
<proteinExistence type="predicted"/>
<dbReference type="EMBL" id="JAGKQM010000012">
    <property type="protein sequence ID" value="KAH0898184.1"/>
    <property type="molecule type" value="Genomic_DNA"/>
</dbReference>
<organism evidence="3 4">
    <name type="scientific">Brassica napus</name>
    <name type="common">Rape</name>
    <dbReference type="NCBI Taxonomy" id="3708"/>
    <lineage>
        <taxon>Eukaryota</taxon>
        <taxon>Viridiplantae</taxon>
        <taxon>Streptophyta</taxon>
        <taxon>Embryophyta</taxon>
        <taxon>Tracheophyta</taxon>
        <taxon>Spermatophyta</taxon>
        <taxon>Magnoliopsida</taxon>
        <taxon>eudicotyledons</taxon>
        <taxon>Gunneridae</taxon>
        <taxon>Pentapetalae</taxon>
        <taxon>rosids</taxon>
        <taxon>malvids</taxon>
        <taxon>Brassicales</taxon>
        <taxon>Brassicaceae</taxon>
        <taxon>Brassiceae</taxon>
        <taxon>Brassica</taxon>
    </lineage>
</organism>
<evidence type="ECO:0000313" key="4">
    <source>
        <dbReference type="Proteomes" id="UP000824890"/>
    </source>
</evidence>